<dbReference type="InterPro" id="IPR011697">
    <property type="entry name" value="Peptidase_C26"/>
</dbReference>
<organism evidence="2 3">
    <name type="scientific">Galbitalea soli</name>
    <dbReference type="NCBI Taxonomy" id="1268042"/>
    <lineage>
        <taxon>Bacteria</taxon>
        <taxon>Bacillati</taxon>
        <taxon>Actinomycetota</taxon>
        <taxon>Actinomycetes</taxon>
        <taxon>Micrococcales</taxon>
        <taxon>Microbacteriaceae</taxon>
        <taxon>Galbitalea</taxon>
    </lineage>
</organism>
<dbReference type="SUPFAM" id="SSF52317">
    <property type="entry name" value="Class I glutamine amidotransferase-like"/>
    <property type="match status" value="1"/>
</dbReference>
<dbReference type="Pfam" id="PF07722">
    <property type="entry name" value="Peptidase_C26"/>
    <property type="match status" value="1"/>
</dbReference>
<dbReference type="PANTHER" id="PTHR43235">
    <property type="entry name" value="GLUTAMINE AMIDOTRANSFERASE PB2B2.05-RELATED"/>
    <property type="match status" value="1"/>
</dbReference>
<feature type="compositionally biased region" description="Low complexity" evidence="1">
    <location>
        <begin position="166"/>
        <end position="178"/>
    </location>
</feature>
<evidence type="ECO:0000313" key="2">
    <source>
        <dbReference type="EMBL" id="NEM89741.1"/>
    </source>
</evidence>
<dbReference type="PANTHER" id="PTHR43235:SF1">
    <property type="entry name" value="GLUTAMINE AMIDOTRANSFERASE PB2B2.05-RELATED"/>
    <property type="match status" value="1"/>
</dbReference>
<sequence>MSARATVVTSTSRCAARTARRSWRGRGLTASRPSWSTGSPGCSRRPASSACSSPPTSTPTSATWRAASPRPRSPGAPTTAPAPCGWSATATACASRTGCRAATSTSTSRSPPSSRAASTASSTSSSSSPSSPGTPTAPTPRACRPPCARPPSCSPPRRSRARRSATRSWSTTSTTPASNWRPSTRPSPTGRGSAALSASKPVIGLTTYLEQAQTGVWDVPAAFLPKVYFDAVTRAGGIAVLLPPQPVDAGVAGRVLDGLDGLILTGGKDVDPARYGQEPHPTTDAPRLDRDAWEDALITAAIDRGLPFLGICRGAQLLNVALGGTLIQHLPDAVGSTRYNLGGGTFNEVAVAVEPGTTLAGMIGSGVDAKVYHHQAIDRLADGLTVTARSDDGVIEAVELPGVPFGVAVQWHPEETSDDIRLFEGLVEAARGYRD</sequence>
<dbReference type="CDD" id="cd01745">
    <property type="entry name" value="GATase1_2"/>
    <property type="match status" value="1"/>
</dbReference>
<dbReference type="InterPro" id="IPR029062">
    <property type="entry name" value="Class_I_gatase-like"/>
</dbReference>
<dbReference type="PROSITE" id="PS51273">
    <property type="entry name" value="GATASE_TYPE_1"/>
    <property type="match status" value="1"/>
</dbReference>
<accession>A0A7C9TNI1</accession>
<name>A0A7C9TNI1_9MICO</name>
<dbReference type="InterPro" id="IPR044668">
    <property type="entry name" value="PuuD-like"/>
</dbReference>
<feature type="compositionally biased region" description="Low complexity" evidence="1">
    <location>
        <begin position="102"/>
        <end position="146"/>
    </location>
</feature>
<feature type="compositionally biased region" description="Polar residues" evidence="1">
    <location>
        <begin position="31"/>
        <end position="40"/>
    </location>
</feature>
<keyword evidence="2" id="KW-0378">Hydrolase</keyword>
<dbReference type="Proteomes" id="UP000479756">
    <property type="component" value="Unassembled WGS sequence"/>
</dbReference>
<protein>
    <submittedName>
        <fullName evidence="2">Gamma-glutamyl-gamma-aminobutyrate hydrolase family protein</fullName>
    </submittedName>
</protein>
<keyword evidence="3" id="KW-1185">Reference proteome</keyword>
<dbReference type="GO" id="GO:0005829">
    <property type="term" value="C:cytosol"/>
    <property type="evidence" value="ECO:0007669"/>
    <property type="project" value="TreeGrafter"/>
</dbReference>
<reference evidence="2 3" key="1">
    <citation type="journal article" date="2014" name="Int. J. Syst. Evol. Microbiol.">
        <title>Description of Galbitalea soli gen. nov., sp. nov., and Frondihabitans sucicola sp. nov.</title>
        <authorList>
            <person name="Kim S.J."/>
            <person name="Lim J.M."/>
            <person name="Ahn J.H."/>
            <person name="Weon H.Y."/>
            <person name="Hamada M."/>
            <person name="Suzuki K."/>
            <person name="Ahn T.Y."/>
            <person name="Kwon S.W."/>
        </authorList>
    </citation>
    <scope>NUCLEOTIDE SEQUENCE [LARGE SCALE GENOMIC DNA]</scope>
    <source>
        <strain evidence="2 3">NBRC 108727</strain>
    </source>
</reference>
<dbReference type="GO" id="GO:0006598">
    <property type="term" value="P:polyamine catabolic process"/>
    <property type="evidence" value="ECO:0007669"/>
    <property type="project" value="TreeGrafter"/>
</dbReference>
<feature type="compositionally biased region" description="Low complexity" evidence="1">
    <location>
        <begin position="43"/>
        <end position="83"/>
    </location>
</feature>
<dbReference type="Gene3D" id="3.40.50.880">
    <property type="match status" value="1"/>
</dbReference>
<evidence type="ECO:0000256" key="1">
    <source>
        <dbReference type="SAM" id="MobiDB-lite"/>
    </source>
</evidence>
<dbReference type="AlphaFoldDB" id="A0A7C9TNI1"/>
<evidence type="ECO:0000313" key="3">
    <source>
        <dbReference type="Proteomes" id="UP000479756"/>
    </source>
</evidence>
<gene>
    <name evidence="2" type="ORF">G3T37_00040</name>
</gene>
<comment type="caution">
    <text evidence="2">The sequence shown here is derived from an EMBL/GenBank/DDBJ whole genome shotgun (WGS) entry which is preliminary data.</text>
</comment>
<proteinExistence type="predicted"/>
<dbReference type="EMBL" id="JAAGWZ010000001">
    <property type="protein sequence ID" value="NEM89741.1"/>
    <property type="molecule type" value="Genomic_DNA"/>
</dbReference>
<dbReference type="GO" id="GO:0033969">
    <property type="term" value="F:gamma-glutamyl-gamma-aminobutyrate hydrolase activity"/>
    <property type="evidence" value="ECO:0007669"/>
    <property type="project" value="TreeGrafter"/>
</dbReference>
<feature type="region of interest" description="Disordered" evidence="1">
    <location>
        <begin position="102"/>
        <end position="197"/>
    </location>
</feature>
<feature type="region of interest" description="Disordered" evidence="1">
    <location>
        <begin position="1"/>
        <end position="86"/>
    </location>
</feature>